<organism evidence="2">
    <name type="scientific">Candidatus Methanomethylicus mesodigestus</name>
    <dbReference type="NCBI Taxonomy" id="1867258"/>
    <lineage>
        <taxon>Archaea</taxon>
        <taxon>Thermoproteota</taxon>
        <taxon>Methanosuratincolia</taxon>
        <taxon>Candidatus Methanomethylicales</taxon>
        <taxon>Candidatus Methanomethylicaceae</taxon>
        <taxon>Candidatus Methanomethylicus</taxon>
    </lineage>
</organism>
<dbReference type="CDD" id="cd00093">
    <property type="entry name" value="HTH_XRE"/>
    <property type="match status" value="1"/>
</dbReference>
<sequence length="116" mass="12943">MRPSCEVIAKYVLPVFRSLIARELIKKYGLSQNEVAKRLGITQAAVSQYIGSKRGSLMASELEKIPAVKEALPGIIESISKNDDPDVVFTEFCKLCVTIRSSKELWGKIEEILETK</sequence>
<evidence type="ECO:0000313" key="2">
    <source>
        <dbReference type="EMBL" id="HFK20721.1"/>
    </source>
</evidence>
<dbReference type="InterPro" id="IPR010982">
    <property type="entry name" value="Lambda_DNA-bd_dom_sf"/>
</dbReference>
<protein>
    <submittedName>
        <fullName evidence="2">Helix-turn-helix domain-containing protein</fullName>
    </submittedName>
</protein>
<proteinExistence type="predicted"/>
<dbReference type="PROSITE" id="PS50943">
    <property type="entry name" value="HTH_CROC1"/>
    <property type="match status" value="1"/>
</dbReference>
<dbReference type="PANTHER" id="PTHR40730:SF4">
    <property type="entry name" value="TRANSCRIPTIONAL REGULATOR"/>
    <property type="match status" value="1"/>
</dbReference>
<dbReference type="Gene3D" id="1.10.260.40">
    <property type="entry name" value="lambda repressor-like DNA-binding domains"/>
    <property type="match status" value="1"/>
</dbReference>
<dbReference type="PANTHER" id="PTHR40730">
    <property type="entry name" value="TRANSCRIPTIONAL REGULATOR PROTEIN-LIKE PROTEIN"/>
    <property type="match status" value="1"/>
</dbReference>
<evidence type="ECO:0000259" key="1">
    <source>
        <dbReference type="PROSITE" id="PS50943"/>
    </source>
</evidence>
<name>A0A7C3FCY3_9CREN</name>
<accession>A0A7C3FCY3</accession>
<dbReference type="EMBL" id="DSTX01000010">
    <property type="protein sequence ID" value="HFK20721.1"/>
    <property type="molecule type" value="Genomic_DNA"/>
</dbReference>
<dbReference type="GO" id="GO:0003677">
    <property type="term" value="F:DNA binding"/>
    <property type="evidence" value="ECO:0007669"/>
    <property type="project" value="InterPro"/>
</dbReference>
<reference evidence="2" key="1">
    <citation type="journal article" date="2020" name="mSystems">
        <title>Genome- and Community-Level Interaction Insights into Carbon Utilization and Element Cycling Functions of Hydrothermarchaeota in Hydrothermal Sediment.</title>
        <authorList>
            <person name="Zhou Z."/>
            <person name="Liu Y."/>
            <person name="Xu W."/>
            <person name="Pan J."/>
            <person name="Luo Z.H."/>
            <person name="Li M."/>
        </authorList>
    </citation>
    <scope>NUCLEOTIDE SEQUENCE [LARGE SCALE GENOMIC DNA]</scope>
    <source>
        <strain evidence="2">SpSt-468</strain>
    </source>
</reference>
<dbReference type="AlphaFoldDB" id="A0A7C3FCY3"/>
<comment type="caution">
    <text evidence="2">The sequence shown here is derived from an EMBL/GenBank/DDBJ whole genome shotgun (WGS) entry which is preliminary data.</text>
</comment>
<dbReference type="InterPro" id="IPR001387">
    <property type="entry name" value="Cro/C1-type_HTH"/>
</dbReference>
<dbReference type="Pfam" id="PF01381">
    <property type="entry name" value="HTH_3"/>
    <property type="match status" value="1"/>
</dbReference>
<dbReference type="SUPFAM" id="SSF47413">
    <property type="entry name" value="lambda repressor-like DNA-binding domains"/>
    <property type="match status" value="1"/>
</dbReference>
<feature type="domain" description="HTH cro/C1-type" evidence="1">
    <location>
        <begin position="22"/>
        <end position="49"/>
    </location>
</feature>
<gene>
    <name evidence="2" type="ORF">ENS19_05490</name>
</gene>